<dbReference type="EC" id="2.10.1.1" evidence="4"/>
<dbReference type="PANTHER" id="PTHR10192:SF5">
    <property type="entry name" value="GEPHYRIN"/>
    <property type="match status" value="1"/>
</dbReference>
<dbReference type="Pfam" id="PF00994">
    <property type="entry name" value="MoCF_biosynth"/>
    <property type="match status" value="1"/>
</dbReference>
<reference evidence="4" key="1">
    <citation type="submission" date="2018-06" db="EMBL/GenBank/DDBJ databases">
        <authorList>
            <person name="Zhirakovskaya E."/>
        </authorList>
    </citation>
    <scope>NUCLEOTIDE SEQUENCE</scope>
</reference>
<dbReference type="InterPro" id="IPR038987">
    <property type="entry name" value="MoeA-like"/>
</dbReference>
<dbReference type="SUPFAM" id="SSF63867">
    <property type="entry name" value="MoeA C-terminal domain-like"/>
    <property type="match status" value="1"/>
</dbReference>
<evidence type="ECO:0000256" key="2">
    <source>
        <dbReference type="ARBA" id="ARBA00023150"/>
    </source>
</evidence>
<dbReference type="AlphaFoldDB" id="A0A3B0RL96"/>
<name>A0A3B0RL96_9ZZZZ</name>
<dbReference type="InterPro" id="IPR036135">
    <property type="entry name" value="MoeA_linker/N_sf"/>
</dbReference>
<dbReference type="SUPFAM" id="SSF53218">
    <property type="entry name" value="Molybdenum cofactor biosynthesis proteins"/>
    <property type="match status" value="1"/>
</dbReference>
<dbReference type="Pfam" id="PF03453">
    <property type="entry name" value="MoeA_N"/>
    <property type="match status" value="1"/>
</dbReference>
<proteinExistence type="predicted"/>
<sequence length="420" mass="44594">MPHKLFEQACEQSKGLATFDQVQNLLRDHIGIAAGIKTLALQDAHGAVLASDVTAPRPVPTFSNSAIDGYAFAFSSLAENSHQLEITGEIFAGETPKNPLAPGQAVRIFTGAVMPENADTCLMQENATTDKNILTVPEGISKGANTRLAGEDLATGDTVVARGTRLGAAQLGAIATTGIDKIPCHKPLRVALLSTGNEVVRPGDNLQPGQIYDSNFHLLSGLAHGQNIILDDIGILADDEKLVFATIKKLAQSHDVILSTGGASVGDRDFIIAAIEKLGILHSWKIAIKPGRPLAIGQIGNAVFLGLPGNPVAAFNTWLLFAIPVFAYMQGENWTPPQRFLVAAGFAMPNKKTGRREFLRGWIEETTSGPVVRKFERDGSGLISGLTRATGLIELSENLTGVKSGDLVSFIPFSSFANRS</sequence>
<organism evidence="4">
    <name type="scientific">hydrothermal vent metagenome</name>
    <dbReference type="NCBI Taxonomy" id="652676"/>
    <lineage>
        <taxon>unclassified sequences</taxon>
        <taxon>metagenomes</taxon>
        <taxon>ecological metagenomes</taxon>
    </lineage>
</organism>
<dbReference type="InterPro" id="IPR001453">
    <property type="entry name" value="MoaB/Mog_dom"/>
</dbReference>
<dbReference type="PROSITE" id="PS01079">
    <property type="entry name" value="MOCF_BIOSYNTHESIS_2"/>
    <property type="match status" value="1"/>
</dbReference>
<evidence type="ECO:0000313" key="4">
    <source>
        <dbReference type="EMBL" id="VAV92787.1"/>
    </source>
</evidence>
<dbReference type="Gene3D" id="2.170.190.11">
    <property type="entry name" value="Molybdopterin biosynthesis moea protein, domain 3"/>
    <property type="match status" value="1"/>
</dbReference>
<dbReference type="NCBIfam" id="NF045515">
    <property type="entry name" value="Glp_gephyrin"/>
    <property type="match status" value="1"/>
</dbReference>
<dbReference type="Gene3D" id="2.40.340.10">
    <property type="entry name" value="MoeA, C-terminal, domain IV"/>
    <property type="match status" value="1"/>
</dbReference>
<protein>
    <submittedName>
        <fullName evidence="4">Molybdopterin molybdenumtransferase</fullName>
        <ecNumber evidence="4">2.10.1.1</ecNumber>
    </submittedName>
</protein>
<dbReference type="EMBL" id="UOEC01000103">
    <property type="protein sequence ID" value="VAV92787.1"/>
    <property type="molecule type" value="Genomic_DNA"/>
</dbReference>
<dbReference type="PANTHER" id="PTHR10192">
    <property type="entry name" value="MOLYBDOPTERIN BIOSYNTHESIS PROTEIN"/>
    <property type="match status" value="1"/>
</dbReference>
<evidence type="ECO:0000259" key="3">
    <source>
        <dbReference type="SMART" id="SM00852"/>
    </source>
</evidence>
<dbReference type="SUPFAM" id="SSF63882">
    <property type="entry name" value="MoeA N-terminal region -like"/>
    <property type="match status" value="1"/>
</dbReference>
<dbReference type="CDD" id="cd00887">
    <property type="entry name" value="MoeA"/>
    <property type="match status" value="1"/>
</dbReference>
<evidence type="ECO:0000256" key="1">
    <source>
        <dbReference type="ARBA" id="ARBA00005046"/>
    </source>
</evidence>
<dbReference type="InterPro" id="IPR036425">
    <property type="entry name" value="MoaB/Mog-like_dom_sf"/>
</dbReference>
<dbReference type="GO" id="GO:0005829">
    <property type="term" value="C:cytosol"/>
    <property type="evidence" value="ECO:0007669"/>
    <property type="project" value="TreeGrafter"/>
</dbReference>
<dbReference type="UniPathway" id="UPA00344"/>
<dbReference type="InterPro" id="IPR005111">
    <property type="entry name" value="MoeA_C_domain_IV"/>
</dbReference>
<feature type="domain" description="MoaB/Mog" evidence="3">
    <location>
        <begin position="191"/>
        <end position="328"/>
    </location>
</feature>
<comment type="pathway">
    <text evidence="1">Cofactor biosynthesis; molybdopterin biosynthesis.</text>
</comment>
<dbReference type="Pfam" id="PF03454">
    <property type="entry name" value="MoeA_C"/>
    <property type="match status" value="1"/>
</dbReference>
<dbReference type="SMART" id="SM00852">
    <property type="entry name" value="MoCF_biosynth"/>
    <property type="match status" value="1"/>
</dbReference>
<keyword evidence="2" id="KW-0501">Molybdenum cofactor biosynthesis</keyword>
<gene>
    <name evidence="4" type="ORF">MNBD_ALPHA08-2251</name>
</gene>
<dbReference type="InterPro" id="IPR008284">
    <property type="entry name" value="MoCF_biosynth_CS"/>
</dbReference>
<dbReference type="InterPro" id="IPR036688">
    <property type="entry name" value="MoeA_C_domain_IV_sf"/>
</dbReference>
<dbReference type="InterPro" id="IPR005110">
    <property type="entry name" value="MoeA_linker/N"/>
</dbReference>
<dbReference type="Gene3D" id="3.40.980.10">
    <property type="entry name" value="MoaB/Mog-like domain"/>
    <property type="match status" value="1"/>
</dbReference>
<keyword evidence="4" id="KW-0808">Transferase</keyword>
<accession>A0A3B0RL96</accession>
<dbReference type="Gene3D" id="3.90.105.10">
    <property type="entry name" value="Molybdopterin biosynthesis moea protein, domain 2"/>
    <property type="match status" value="1"/>
</dbReference>
<dbReference type="GO" id="GO:0006777">
    <property type="term" value="P:Mo-molybdopterin cofactor biosynthetic process"/>
    <property type="evidence" value="ECO:0007669"/>
    <property type="project" value="UniProtKB-KW"/>
</dbReference>
<dbReference type="GO" id="GO:0061599">
    <property type="term" value="F:molybdopterin molybdotransferase activity"/>
    <property type="evidence" value="ECO:0007669"/>
    <property type="project" value="UniProtKB-EC"/>
</dbReference>